<gene>
    <name evidence="1" type="ORF">B0I18_103144</name>
</gene>
<keyword evidence="2" id="KW-1185">Reference proteome</keyword>
<dbReference type="Pfam" id="PF04390">
    <property type="entry name" value="LptE"/>
    <property type="match status" value="1"/>
</dbReference>
<name>A0A2P8D5T0_9BACT</name>
<proteinExistence type="predicted"/>
<dbReference type="InterPro" id="IPR007485">
    <property type="entry name" value="LPS_assembly_LptE"/>
</dbReference>
<dbReference type="PROSITE" id="PS51257">
    <property type="entry name" value="PROKAR_LIPOPROTEIN"/>
    <property type="match status" value="1"/>
</dbReference>
<dbReference type="Proteomes" id="UP000240572">
    <property type="component" value="Unassembled WGS sequence"/>
</dbReference>
<dbReference type="EMBL" id="PYGD01000003">
    <property type="protein sequence ID" value="PSK92567.1"/>
    <property type="molecule type" value="Genomic_DNA"/>
</dbReference>
<dbReference type="OrthoDB" id="9790776at2"/>
<dbReference type="RefSeq" id="WP_106522754.1">
    <property type="nucleotide sequence ID" value="NZ_PYGD01000003.1"/>
</dbReference>
<accession>A0A2P8D5T0</accession>
<comment type="caution">
    <text evidence="1">The sequence shown here is derived from an EMBL/GenBank/DDBJ whole genome shotgun (WGS) entry which is preliminary data.</text>
</comment>
<protein>
    <submittedName>
        <fullName evidence="1">Lipopolysaccharide assembly protein</fullName>
    </submittedName>
</protein>
<reference evidence="1 2" key="1">
    <citation type="submission" date="2018-03" db="EMBL/GenBank/DDBJ databases">
        <title>Genomic Encyclopedia of Type Strains, Phase III (KMG-III): the genomes of soil and plant-associated and newly described type strains.</title>
        <authorList>
            <person name="Whitman W."/>
        </authorList>
    </citation>
    <scope>NUCLEOTIDE SEQUENCE [LARGE SCALE GENOMIC DNA]</scope>
    <source>
        <strain evidence="1 2">CGMCC 1.12700</strain>
    </source>
</reference>
<dbReference type="AlphaFoldDB" id="A0A2P8D5T0"/>
<organism evidence="1 2">
    <name type="scientific">Taibaiella chishuiensis</name>
    <dbReference type="NCBI Taxonomy" id="1434707"/>
    <lineage>
        <taxon>Bacteria</taxon>
        <taxon>Pseudomonadati</taxon>
        <taxon>Bacteroidota</taxon>
        <taxon>Chitinophagia</taxon>
        <taxon>Chitinophagales</taxon>
        <taxon>Chitinophagaceae</taxon>
        <taxon>Taibaiella</taxon>
    </lineage>
</organism>
<dbReference type="GO" id="GO:0019867">
    <property type="term" value="C:outer membrane"/>
    <property type="evidence" value="ECO:0007669"/>
    <property type="project" value="InterPro"/>
</dbReference>
<evidence type="ECO:0000313" key="1">
    <source>
        <dbReference type="EMBL" id="PSK92567.1"/>
    </source>
</evidence>
<sequence length="168" mass="18412">MKIRIGLSLLLVALFAFVGSCGVYSLSGASIEGKTINIRTLENRAMNVVPTLSPSLTDKIRNRILSQTGLAAVNTETADYDVKGVITGYNVSISGLQGTNQASDNRLTITVEVTFTNRRDDKASFKQSFGRFADFRANEQLQSVEGRLIEEIGNQLADDIFNKAFVNW</sequence>
<evidence type="ECO:0000313" key="2">
    <source>
        <dbReference type="Proteomes" id="UP000240572"/>
    </source>
</evidence>
<dbReference type="GO" id="GO:0043165">
    <property type="term" value="P:Gram-negative-bacterium-type cell outer membrane assembly"/>
    <property type="evidence" value="ECO:0007669"/>
    <property type="project" value="InterPro"/>
</dbReference>